<keyword evidence="3" id="KW-1185">Reference proteome</keyword>
<protein>
    <recommendedName>
        <fullName evidence="4">Helicase-associated domain-containing protein</fullName>
    </recommendedName>
</protein>
<name>A0A830HHK2_9CHLO</name>
<dbReference type="Proteomes" id="UP000660262">
    <property type="component" value="Unassembled WGS sequence"/>
</dbReference>
<comment type="caution">
    <text evidence="2">The sequence shown here is derived from an EMBL/GenBank/DDBJ whole genome shotgun (WGS) entry which is preliminary data.</text>
</comment>
<evidence type="ECO:0000313" key="3">
    <source>
        <dbReference type="Proteomes" id="UP000660262"/>
    </source>
</evidence>
<accession>A0A830HHK2</accession>
<dbReference type="EMBL" id="BNJQ01000008">
    <property type="protein sequence ID" value="GHP04527.1"/>
    <property type="molecule type" value="Genomic_DNA"/>
</dbReference>
<feature type="region of interest" description="Disordered" evidence="1">
    <location>
        <begin position="101"/>
        <end position="183"/>
    </location>
</feature>
<sequence>MASSLGSSLMVLTAPSAARAPAHAVNRNNRLPFRRSSPRVIVWASTSASLLAWDERVPAGPAEGGGVGTRNYRGGTASGNAALNVLDEVERELRREKQLEQLQKQRRQDEKRRKELAQQRQDDTAAASTTRRRAKSVGGKKSTRKRQTAEAAATAAAAGLPTTVQTDDARPATSSRRKQPPTETVWMLEVEGEGWNEAFLPTIKRAERVIERCADPSQSYRSRLDRDVNAVVNFLSDHCDLTRDAASKVLDEASMWQKTKEGRPLIDRRRRKRVLRNMPGVVATLVAAGVPLSGPKSVGAMLTANPNMLHLRTGNSSENGDAIRTTGLPDTMVWETRYVALCGFYHMHGHADIPKEWPVVEGMNKWMEKQVFMAARGMLGPEKRTLLSRAGVETGYVTPEWEAAFDALLDFHAVTGHFDVPPSLRLTFSDEGSATYVYDLDPSQMPETLAEFVDKLRKKRDTLPKNVLERLHKVGFTWDSKDIPSGEMATSNAVRVAITAGAHDEEKWEEVVPLIPSISTADALSSEDEEDSCSSFANRLRQQDMLRLARENRDILMSIDDMDDEEKVRK</sequence>
<dbReference type="AlphaFoldDB" id="A0A830HHK2"/>
<feature type="compositionally biased region" description="Low complexity" evidence="1">
    <location>
        <begin position="149"/>
        <end position="158"/>
    </location>
</feature>
<organism evidence="2 3">
    <name type="scientific">Pycnococcus provasolii</name>
    <dbReference type="NCBI Taxonomy" id="41880"/>
    <lineage>
        <taxon>Eukaryota</taxon>
        <taxon>Viridiplantae</taxon>
        <taxon>Chlorophyta</taxon>
        <taxon>Pseudoscourfieldiophyceae</taxon>
        <taxon>Pseudoscourfieldiales</taxon>
        <taxon>Pycnococcaceae</taxon>
        <taxon>Pycnococcus</taxon>
    </lineage>
</organism>
<reference evidence="2" key="1">
    <citation type="submission" date="2020-10" db="EMBL/GenBank/DDBJ databases">
        <title>Unveiling of a novel bifunctional photoreceptor, Dualchrome1, isolated from a cosmopolitan green alga.</title>
        <authorList>
            <person name="Suzuki S."/>
            <person name="Kawachi M."/>
        </authorList>
    </citation>
    <scope>NUCLEOTIDE SEQUENCE</scope>
    <source>
        <strain evidence="2">NIES 2893</strain>
    </source>
</reference>
<feature type="region of interest" description="Disordered" evidence="1">
    <location>
        <begin position="57"/>
        <end position="78"/>
    </location>
</feature>
<gene>
    <name evidence="2" type="ORF">PPROV_000328100</name>
</gene>
<evidence type="ECO:0000313" key="2">
    <source>
        <dbReference type="EMBL" id="GHP04527.1"/>
    </source>
</evidence>
<evidence type="ECO:0000256" key="1">
    <source>
        <dbReference type="SAM" id="MobiDB-lite"/>
    </source>
</evidence>
<feature type="compositionally biased region" description="Basic and acidic residues" evidence="1">
    <location>
        <begin position="106"/>
        <end position="123"/>
    </location>
</feature>
<evidence type="ECO:0008006" key="4">
    <source>
        <dbReference type="Google" id="ProtNLM"/>
    </source>
</evidence>
<dbReference type="PANTHER" id="PTHR33418:SF1">
    <property type="entry name" value="HELICASE-ASSOCIATED DOMAIN-CONTAINING PROTEIN"/>
    <property type="match status" value="1"/>
</dbReference>
<dbReference type="PANTHER" id="PTHR33418">
    <property type="entry name" value="HELICASE-ASSOCIATED"/>
    <property type="match status" value="1"/>
</dbReference>
<proteinExistence type="predicted"/>